<dbReference type="InterPro" id="IPR027417">
    <property type="entry name" value="P-loop_NTPase"/>
</dbReference>
<dbReference type="SUPFAM" id="SSF52540">
    <property type="entry name" value="P-loop containing nucleoside triphosphate hydrolases"/>
    <property type="match status" value="1"/>
</dbReference>
<organism evidence="1">
    <name type="scientific">bioreactor metagenome</name>
    <dbReference type="NCBI Taxonomy" id="1076179"/>
    <lineage>
        <taxon>unclassified sequences</taxon>
        <taxon>metagenomes</taxon>
        <taxon>ecological metagenomes</taxon>
    </lineage>
</organism>
<evidence type="ECO:0000313" key="1">
    <source>
        <dbReference type="EMBL" id="MPL69797.1"/>
    </source>
</evidence>
<dbReference type="AlphaFoldDB" id="A0A644TTL5"/>
<protein>
    <recommendedName>
        <fullName evidence="2">AAA domain-containing protein</fullName>
    </recommendedName>
</protein>
<dbReference type="PANTHER" id="PTHR34301">
    <property type="entry name" value="DNA-BINDING PROTEIN-RELATED"/>
    <property type="match status" value="1"/>
</dbReference>
<dbReference type="Gene3D" id="3.40.50.300">
    <property type="entry name" value="P-loop containing nucleotide triphosphate hydrolases"/>
    <property type="match status" value="1"/>
</dbReference>
<dbReference type="PANTHER" id="PTHR34301:SF8">
    <property type="entry name" value="ATPASE DOMAIN-CONTAINING PROTEIN"/>
    <property type="match status" value="1"/>
</dbReference>
<gene>
    <name evidence="1" type="ORF">SDC9_15546</name>
</gene>
<sequence length="186" mass="21233">MGLNRNELKKQPGEILDLAENIAQSKKCKLVICIDEFQNIAFFEDTLAFQKKLRSHWQTHQSVSYCLYDSKRPMLTDVFTSPSLPFYKFGDLLFLSRITINFWVPVIAERFRSTGKGISDSEAEKIAVMAEGHSYYVQQLAQLVWLRTGNDVTSGIIEEPMDGLVLQMSLLFQGITENLTTPQVNF</sequence>
<accession>A0A644TTL5</accession>
<proteinExistence type="predicted"/>
<evidence type="ECO:0008006" key="2">
    <source>
        <dbReference type="Google" id="ProtNLM"/>
    </source>
</evidence>
<reference evidence="1" key="1">
    <citation type="submission" date="2019-08" db="EMBL/GenBank/DDBJ databases">
        <authorList>
            <person name="Kucharzyk K."/>
            <person name="Murdoch R.W."/>
            <person name="Higgins S."/>
            <person name="Loffler F."/>
        </authorList>
    </citation>
    <scope>NUCLEOTIDE SEQUENCE</scope>
</reference>
<dbReference type="EMBL" id="VSSQ01000049">
    <property type="protein sequence ID" value="MPL69797.1"/>
    <property type="molecule type" value="Genomic_DNA"/>
</dbReference>
<comment type="caution">
    <text evidence="1">The sequence shown here is derived from an EMBL/GenBank/DDBJ whole genome shotgun (WGS) entry which is preliminary data.</text>
</comment>
<name>A0A644TTL5_9ZZZZ</name>